<name>A0A0F7YUH1_CHLPN</name>
<feature type="transmembrane region" description="Helical" evidence="1">
    <location>
        <begin position="29"/>
        <end position="47"/>
    </location>
</feature>
<evidence type="ECO:0000313" key="3">
    <source>
        <dbReference type="EMBL" id="CRI72684.1"/>
    </source>
</evidence>
<evidence type="ECO:0000259" key="2">
    <source>
        <dbReference type="Pfam" id="PF09321"/>
    </source>
</evidence>
<dbReference type="PATRIC" id="fig|83558.18.peg.52"/>
<dbReference type="Pfam" id="PF09321">
    <property type="entry name" value="DUF1978"/>
    <property type="match status" value="1"/>
</dbReference>
<organism evidence="3">
    <name type="scientific">Chlamydia pneumoniae</name>
    <name type="common">Chlamydophila pneumoniae</name>
    <dbReference type="NCBI Taxonomy" id="83558"/>
    <lineage>
        <taxon>Bacteria</taxon>
        <taxon>Pseudomonadati</taxon>
        <taxon>Chlamydiota</taxon>
        <taxon>Chlamydiia</taxon>
        <taxon>Chlamydiales</taxon>
        <taxon>Chlamydiaceae</taxon>
        <taxon>Chlamydia/Chlamydophila group</taxon>
        <taxon>Chlamydia</taxon>
    </lineage>
</organism>
<keyword evidence="1" id="KW-1133">Transmembrane helix</keyword>
<protein>
    <recommendedName>
        <fullName evidence="2">DUF1978 domain-containing protein</fullName>
    </recommendedName>
</protein>
<dbReference type="SMR" id="A0A0F7YUH1"/>
<reference evidence="3" key="1">
    <citation type="submission" date="2015-05" db="EMBL/GenBank/DDBJ databases">
        <authorList>
            <person name="Rattei Thomas"/>
        </authorList>
    </citation>
    <scope>NUCLEOTIDE SEQUENCE</scope>
    <source>
        <strain evidence="3">YK41</strain>
    </source>
</reference>
<gene>
    <name evidence="3" type="ORF">BN1224_YK41_AC_00060</name>
</gene>
<dbReference type="AlphaFoldDB" id="A0A0F7YUH1"/>
<dbReference type="RefSeq" id="WP_010895271.1">
    <property type="nucleotide sequence ID" value="NZ_CP172581.1"/>
</dbReference>
<dbReference type="EMBL" id="LN849012">
    <property type="protein sequence ID" value="CRI72684.1"/>
    <property type="molecule type" value="Genomic_DNA"/>
</dbReference>
<dbReference type="InterPro" id="IPR015400">
    <property type="entry name" value="DUF1978_IncA"/>
</dbReference>
<feature type="domain" description="DUF1978" evidence="2">
    <location>
        <begin position="261"/>
        <end position="502"/>
    </location>
</feature>
<sequence>MLLLISGALFLTLGVPGLAAGLSFGLGIGLSALGGVLVVSGLLFFLIRRGVSKVRPEEIPVTPSHEAQKILCQLPQELDQLDTSIQEVVSCLGKLKDLKYEDQGLLTEVQEKLRVFDFVRKDMVTEFLELQQVVAQEGQFLDYLINQVQSISHKLFVPDVNIGAHLAELCGYLPSGDVRVERLKRSARQVVDRFMRVTCDTRKVAMAFDENACGVAKNAFDKAFGALEECVYKSLTESYREAFYEYEKAKILRNEDVEWLQDKNKSARAEQRFREVKDRWEDLKETVFWVKENGCIDLEVLTAVGGWPDRGPEHLIPEKRRNKVMSHKLWEATMRMKGAEGTYSVARVAFEKDGSRKNQKKFQEKTKEWLRCLKDLHDQECHRARERLAELEALYPEVSVSVVETERETKFKLETAYGNLEERYQSVVRDQEDYWKEEENKEAEFREKGTKVRSPEEVVEYLQILENLLEDCSKQLTIAEVVVLGVELEATAEFEYTILSDAANRLKVLCEDIEDILPRVEEIEIMLRIAELPFLPIKQAFTKAFLQYNSCKDKLAKVEPYCQESVDYRRNKERFQSLNQDLQNVYQECQKATGLESEVSAYRDHLREQITEFETQGLDVIKEELLFVSSTLKSKLSYDPLIADIPCMKFYEEYYDGIDKARVQSRWLEKSERYRKAKKGFQEMLKEGLFKEDQALKKAEYRLLREKRMNKEKLLICNKIEAAQQRVQEFGPSDS</sequence>
<evidence type="ECO:0000256" key="1">
    <source>
        <dbReference type="SAM" id="Phobius"/>
    </source>
</evidence>
<accession>A0A0F7YUH1</accession>
<proteinExistence type="predicted"/>
<keyword evidence="1" id="KW-0812">Transmembrane</keyword>
<keyword evidence="1" id="KW-0472">Membrane</keyword>